<dbReference type="EMBL" id="JARAOO010000004">
    <property type="protein sequence ID" value="KAJ7970213.1"/>
    <property type="molecule type" value="Genomic_DNA"/>
</dbReference>
<accession>A0AAD7PWC0</accession>
<dbReference type="Proteomes" id="UP001163823">
    <property type="component" value="Chromosome 4"/>
</dbReference>
<feature type="region of interest" description="Disordered" evidence="1">
    <location>
        <begin position="21"/>
        <end position="54"/>
    </location>
</feature>
<keyword evidence="3" id="KW-1185">Reference proteome</keyword>
<organism evidence="2 3">
    <name type="scientific">Quillaja saponaria</name>
    <name type="common">Soap bark tree</name>
    <dbReference type="NCBI Taxonomy" id="32244"/>
    <lineage>
        <taxon>Eukaryota</taxon>
        <taxon>Viridiplantae</taxon>
        <taxon>Streptophyta</taxon>
        <taxon>Embryophyta</taxon>
        <taxon>Tracheophyta</taxon>
        <taxon>Spermatophyta</taxon>
        <taxon>Magnoliopsida</taxon>
        <taxon>eudicotyledons</taxon>
        <taxon>Gunneridae</taxon>
        <taxon>Pentapetalae</taxon>
        <taxon>rosids</taxon>
        <taxon>fabids</taxon>
        <taxon>Fabales</taxon>
        <taxon>Quillajaceae</taxon>
        <taxon>Quillaja</taxon>
    </lineage>
</organism>
<protein>
    <submittedName>
        <fullName evidence="2">Ankyrin-3</fullName>
    </submittedName>
</protein>
<proteinExistence type="predicted"/>
<reference evidence="2" key="1">
    <citation type="journal article" date="2023" name="Science">
        <title>Elucidation of the pathway for biosynthesis of saponin adjuvants from the soapbark tree.</title>
        <authorList>
            <person name="Reed J."/>
            <person name="Orme A."/>
            <person name="El-Demerdash A."/>
            <person name="Owen C."/>
            <person name="Martin L.B.B."/>
            <person name="Misra R.C."/>
            <person name="Kikuchi S."/>
            <person name="Rejzek M."/>
            <person name="Martin A.C."/>
            <person name="Harkess A."/>
            <person name="Leebens-Mack J."/>
            <person name="Louveau T."/>
            <person name="Stephenson M.J."/>
            <person name="Osbourn A."/>
        </authorList>
    </citation>
    <scope>NUCLEOTIDE SEQUENCE</scope>
    <source>
        <strain evidence="2">S10</strain>
    </source>
</reference>
<dbReference type="AlphaFoldDB" id="A0AAD7PWC0"/>
<evidence type="ECO:0000313" key="3">
    <source>
        <dbReference type="Proteomes" id="UP001163823"/>
    </source>
</evidence>
<evidence type="ECO:0000313" key="2">
    <source>
        <dbReference type="EMBL" id="KAJ7970213.1"/>
    </source>
</evidence>
<gene>
    <name evidence="2" type="ORF">O6P43_008433</name>
</gene>
<comment type="caution">
    <text evidence="2">The sequence shown here is derived from an EMBL/GenBank/DDBJ whole genome shotgun (WGS) entry which is preliminary data.</text>
</comment>
<dbReference type="KEGG" id="qsa:O6P43_008433"/>
<evidence type="ECO:0000256" key="1">
    <source>
        <dbReference type="SAM" id="MobiDB-lite"/>
    </source>
</evidence>
<name>A0AAD7PWC0_QUISA</name>
<sequence length="462" mass="52964">MTRVKIPCICSRLVPFSKPKYGDSAPRTSEGFDSPCGSEKGTSEGFKSVHNSRTPTVPHKMEKCAEQEDWSCFVRTELQYILDDDDTDSFIDKMNSLPYKLEVFPTELMTSIIRFGANKIGTAVLNGETCLKPMNVNAVHPRHPIPLLHTAACVYNYDMVVALMNRGARTDLRCNREKQYIDGMIPLNVAVHCFCTIDEFVNKWTPKDSLFNLVIRLSNPFRTRNKLRVARLLFWNTEGIEYEIYRYAKEGKVLELAVLLLVAPKKVLSPSIFENMTNFSCPHGNTTLRQYITSEIASLTTLRTRLVHEIGSYALLQKCNDKLAKMKSMLMLLELFERAGDKITAYIQQKPDSDGERVRKIAWLIEESGFVLDYADLDMEYRSMMKPLCPAQNRIDYAIACETNKEKSLNLRLPDCMEPSDVHLCAKKQKEDWKLWNLTVKQDGKLLSVKKPVTWKFCRHEG</sequence>